<sequence length="284" mass="30101">MKKLLITTAAVVASISTFARAADLPSVKAPPEPPPPPSWTGFYLGANAGYDWSITNTIQQTYLETLSGGFATQAALGNIPVLQSVKTSEFIGGGQVGWNYQWGKHLLIGVEADIQGLAGGAGTANLVSTNSATSFSKSQGSLGTVRARLGYLVNPVFLVYGTGGLAYGQGTLSANYFGIWKAASLQLNDYQTSTLTGFSVGGGAEWQFLPKWSVKAEYFYYNLGSIQTSGVQLNYKSGGVAAITTARSNTRFDGSVVRIGVNYHIKWGGAPKLFDVEKIDKLID</sequence>
<dbReference type="RefSeq" id="WP_085770531.1">
    <property type="nucleotide sequence ID" value="NZ_AP027149.1"/>
</dbReference>
<evidence type="ECO:0000259" key="7">
    <source>
        <dbReference type="Pfam" id="PF13505"/>
    </source>
</evidence>
<evidence type="ECO:0000313" key="9">
    <source>
        <dbReference type="Proteomes" id="UP000193978"/>
    </source>
</evidence>
<keyword evidence="2 6" id="KW-0732">Signal</keyword>
<dbReference type="Proteomes" id="UP000193978">
    <property type="component" value="Chromosome"/>
</dbReference>
<keyword evidence="4" id="KW-0998">Cell outer membrane</keyword>
<organism evidence="8 9">
    <name type="scientific">Methylocystis bryophila</name>
    <dbReference type="NCBI Taxonomy" id="655015"/>
    <lineage>
        <taxon>Bacteria</taxon>
        <taxon>Pseudomonadati</taxon>
        <taxon>Pseudomonadota</taxon>
        <taxon>Alphaproteobacteria</taxon>
        <taxon>Hyphomicrobiales</taxon>
        <taxon>Methylocystaceae</taxon>
        <taxon>Methylocystis</taxon>
    </lineage>
</organism>
<dbReference type="GO" id="GO:0009279">
    <property type="term" value="C:cell outer membrane"/>
    <property type="evidence" value="ECO:0007669"/>
    <property type="project" value="UniProtKB-SubCell"/>
</dbReference>
<evidence type="ECO:0000256" key="3">
    <source>
        <dbReference type="ARBA" id="ARBA00023136"/>
    </source>
</evidence>
<feature type="chain" id="PRO_5012235888" description="Outer membrane protein beta-barrel domain-containing protein" evidence="6">
    <location>
        <begin position="22"/>
        <end position="284"/>
    </location>
</feature>
<dbReference type="Pfam" id="PF13505">
    <property type="entry name" value="OMP_b-brl"/>
    <property type="match status" value="1"/>
</dbReference>
<dbReference type="Gene3D" id="2.40.160.20">
    <property type="match status" value="1"/>
</dbReference>
<evidence type="ECO:0000313" key="8">
    <source>
        <dbReference type="EMBL" id="ARN80468.1"/>
    </source>
</evidence>
<dbReference type="AlphaFoldDB" id="A0A1W6MS87"/>
<comment type="similarity">
    <text evidence="5">Belongs to the Omp25/RopB family.</text>
</comment>
<evidence type="ECO:0000256" key="5">
    <source>
        <dbReference type="ARBA" id="ARBA00038306"/>
    </source>
</evidence>
<dbReference type="PANTHER" id="PTHR34001:SF3">
    <property type="entry name" value="BLL7405 PROTEIN"/>
    <property type="match status" value="1"/>
</dbReference>
<dbReference type="STRING" id="655015.B1812_04595"/>
<evidence type="ECO:0000256" key="1">
    <source>
        <dbReference type="ARBA" id="ARBA00004442"/>
    </source>
</evidence>
<feature type="domain" description="Outer membrane protein beta-barrel" evidence="7">
    <location>
        <begin position="38"/>
        <end position="234"/>
    </location>
</feature>
<dbReference type="EMBL" id="CP019948">
    <property type="protein sequence ID" value="ARN80468.1"/>
    <property type="molecule type" value="Genomic_DNA"/>
</dbReference>
<keyword evidence="3" id="KW-0472">Membrane</keyword>
<dbReference type="SUPFAM" id="SSF56925">
    <property type="entry name" value="OMPA-like"/>
    <property type="match status" value="1"/>
</dbReference>
<gene>
    <name evidence="8" type="ORF">B1812_04595</name>
</gene>
<evidence type="ECO:0000256" key="2">
    <source>
        <dbReference type="ARBA" id="ARBA00022729"/>
    </source>
</evidence>
<dbReference type="PANTHER" id="PTHR34001">
    <property type="entry name" value="BLL7405 PROTEIN"/>
    <property type="match status" value="1"/>
</dbReference>
<dbReference type="OrthoDB" id="9815357at2"/>
<dbReference type="InterPro" id="IPR051692">
    <property type="entry name" value="OMP-like"/>
</dbReference>
<name>A0A1W6MS87_9HYPH</name>
<dbReference type="InterPro" id="IPR027385">
    <property type="entry name" value="Beta-barrel_OMP"/>
</dbReference>
<reference evidence="8 9" key="1">
    <citation type="submission" date="2017-02" db="EMBL/GenBank/DDBJ databases">
        <authorList>
            <person name="Peterson S.W."/>
        </authorList>
    </citation>
    <scope>NUCLEOTIDE SEQUENCE [LARGE SCALE GENOMIC DNA]</scope>
    <source>
        <strain evidence="8 9">S285</strain>
    </source>
</reference>
<protein>
    <recommendedName>
        <fullName evidence="7">Outer membrane protein beta-barrel domain-containing protein</fullName>
    </recommendedName>
</protein>
<keyword evidence="9" id="KW-1185">Reference proteome</keyword>
<evidence type="ECO:0000256" key="4">
    <source>
        <dbReference type="ARBA" id="ARBA00023237"/>
    </source>
</evidence>
<accession>A0A1W6MS87</accession>
<proteinExistence type="inferred from homology"/>
<evidence type="ECO:0000256" key="6">
    <source>
        <dbReference type="SAM" id="SignalP"/>
    </source>
</evidence>
<comment type="subcellular location">
    <subcellularLocation>
        <location evidence="1">Cell outer membrane</location>
    </subcellularLocation>
</comment>
<dbReference type="InterPro" id="IPR011250">
    <property type="entry name" value="OMP/PagP_B-barrel"/>
</dbReference>
<feature type="signal peptide" evidence="6">
    <location>
        <begin position="1"/>
        <end position="21"/>
    </location>
</feature>
<dbReference type="KEGG" id="mbry:B1812_04595"/>